<dbReference type="Gene3D" id="3.30.420.10">
    <property type="entry name" value="Ribonuclease H-like superfamily/Ribonuclease H"/>
    <property type="match status" value="1"/>
</dbReference>
<evidence type="ECO:0000256" key="14">
    <source>
        <dbReference type="ARBA" id="ARBA00049244"/>
    </source>
</evidence>
<dbReference type="EC" id="2.7.7.7" evidence="2 15"/>
<dbReference type="SMART" id="SM00474">
    <property type="entry name" value="35EXOc"/>
    <property type="match status" value="1"/>
</dbReference>
<dbReference type="InterPro" id="IPR002421">
    <property type="entry name" value="5-3_exonuclease"/>
</dbReference>
<accession>A0ABT3PMZ7</accession>
<keyword evidence="9 16" id="KW-0378">Hydrolase</keyword>
<dbReference type="Pfam" id="PF01367">
    <property type="entry name" value="5_3_exonuc"/>
    <property type="match status" value="1"/>
</dbReference>
<evidence type="ECO:0000256" key="2">
    <source>
        <dbReference type="ARBA" id="ARBA00012417"/>
    </source>
</evidence>
<name>A0ABT3PMZ7_9BACT</name>
<evidence type="ECO:0000259" key="20">
    <source>
        <dbReference type="SMART" id="SM00482"/>
    </source>
</evidence>
<feature type="domain" description="DNA-directed DNA polymerase family A palm" evidence="20">
    <location>
        <begin position="683"/>
        <end position="890"/>
    </location>
</feature>
<dbReference type="Proteomes" id="UP001207918">
    <property type="component" value="Unassembled WGS sequence"/>
</dbReference>
<keyword evidence="22" id="KW-1185">Reference proteome</keyword>
<keyword evidence="7" id="KW-0540">Nuclease</keyword>
<evidence type="ECO:0000256" key="4">
    <source>
        <dbReference type="ARBA" id="ARBA00022679"/>
    </source>
</evidence>
<reference evidence="21 22" key="1">
    <citation type="submission" date="2021-03" db="EMBL/GenBank/DDBJ databases">
        <title>Aliifodinibius sp. nov., a new bacterium isolated from saline soil.</title>
        <authorList>
            <person name="Galisteo C."/>
            <person name="De La Haba R."/>
            <person name="Sanchez-Porro C."/>
            <person name="Ventosa A."/>
        </authorList>
    </citation>
    <scope>NUCLEOTIDE SEQUENCE [LARGE SCALE GENOMIC DNA]</scope>
    <source>
        <strain evidence="21 22">1BSP15-2V2</strain>
    </source>
</reference>
<evidence type="ECO:0000256" key="12">
    <source>
        <dbReference type="ARBA" id="ARBA00023125"/>
    </source>
</evidence>
<dbReference type="SMART" id="SM00279">
    <property type="entry name" value="HhH2"/>
    <property type="match status" value="1"/>
</dbReference>
<evidence type="ECO:0000256" key="6">
    <source>
        <dbReference type="ARBA" id="ARBA00022705"/>
    </source>
</evidence>
<dbReference type="Pfam" id="PF00476">
    <property type="entry name" value="DNA_pol_A"/>
    <property type="match status" value="1"/>
</dbReference>
<comment type="catalytic activity">
    <reaction evidence="14 16">
        <text>DNA(n) + a 2'-deoxyribonucleoside 5'-triphosphate = DNA(n+1) + diphosphate</text>
        <dbReference type="Rhea" id="RHEA:22508"/>
        <dbReference type="Rhea" id="RHEA-COMP:17339"/>
        <dbReference type="Rhea" id="RHEA-COMP:17340"/>
        <dbReference type="ChEBI" id="CHEBI:33019"/>
        <dbReference type="ChEBI" id="CHEBI:61560"/>
        <dbReference type="ChEBI" id="CHEBI:173112"/>
        <dbReference type="EC" id="2.7.7.7"/>
    </reaction>
</comment>
<organism evidence="21 22">
    <name type="scientific">Fodinibius salsisoli</name>
    <dbReference type="NCBI Taxonomy" id="2820877"/>
    <lineage>
        <taxon>Bacteria</taxon>
        <taxon>Pseudomonadati</taxon>
        <taxon>Balneolota</taxon>
        <taxon>Balneolia</taxon>
        <taxon>Balneolales</taxon>
        <taxon>Balneolaceae</taxon>
        <taxon>Fodinibius</taxon>
    </lineage>
</organism>
<dbReference type="SUPFAM" id="SSF88723">
    <property type="entry name" value="PIN domain-like"/>
    <property type="match status" value="1"/>
</dbReference>
<evidence type="ECO:0000313" key="22">
    <source>
        <dbReference type="Proteomes" id="UP001207918"/>
    </source>
</evidence>
<dbReference type="InterPro" id="IPR036397">
    <property type="entry name" value="RNaseH_sf"/>
</dbReference>
<dbReference type="NCBIfam" id="NF004397">
    <property type="entry name" value="PRK05755.1"/>
    <property type="match status" value="1"/>
</dbReference>
<evidence type="ECO:0000256" key="5">
    <source>
        <dbReference type="ARBA" id="ARBA00022695"/>
    </source>
</evidence>
<dbReference type="InterPro" id="IPR020045">
    <property type="entry name" value="DNA_polI_H3TH"/>
</dbReference>
<dbReference type="Gene3D" id="1.10.150.20">
    <property type="entry name" value="5' to 3' exonuclease, C-terminal subdomain"/>
    <property type="match status" value="2"/>
</dbReference>
<dbReference type="NCBIfam" id="TIGR00593">
    <property type="entry name" value="pola"/>
    <property type="match status" value="1"/>
</dbReference>
<comment type="similarity">
    <text evidence="1 16">Belongs to the DNA polymerase type-A family.</text>
</comment>
<dbReference type="InterPro" id="IPR029060">
    <property type="entry name" value="PIN-like_dom_sf"/>
</dbReference>
<dbReference type="Gene3D" id="3.30.70.370">
    <property type="match status" value="1"/>
</dbReference>
<dbReference type="RefSeq" id="WP_265766096.1">
    <property type="nucleotide sequence ID" value="NZ_JAGGJA010000006.1"/>
</dbReference>
<dbReference type="EMBL" id="JAGGJA010000006">
    <property type="protein sequence ID" value="MCW9707328.1"/>
    <property type="molecule type" value="Genomic_DNA"/>
</dbReference>
<keyword evidence="10 16" id="KW-0269">Exonuclease</keyword>
<keyword evidence="6 16" id="KW-0235">DNA replication</keyword>
<dbReference type="Pfam" id="PF01612">
    <property type="entry name" value="DNA_pol_A_exo1"/>
    <property type="match status" value="1"/>
</dbReference>
<dbReference type="Pfam" id="PF02739">
    <property type="entry name" value="5_3_exonuc_N"/>
    <property type="match status" value="1"/>
</dbReference>
<gene>
    <name evidence="16 21" type="primary">polA</name>
    <name evidence="21" type="ORF">J6I44_10700</name>
</gene>
<dbReference type="Gene3D" id="1.20.1060.10">
    <property type="entry name" value="Taq DNA Polymerase, Chain T, domain 4"/>
    <property type="match status" value="1"/>
</dbReference>
<evidence type="ECO:0000256" key="17">
    <source>
        <dbReference type="SAM" id="MobiDB-lite"/>
    </source>
</evidence>
<dbReference type="PANTHER" id="PTHR10133:SF27">
    <property type="entry name" value="DNA POLYMERASE NU"/>
    <property type="match status" value="1"/>
</dbReference>
<dbReference type="PANTHER" id="PTHR10133">
    <property type="entry name" value="DNA POLYMERASE I"/>
    <property type="match status" value="1"/>
</dbReference>
<sequence>MSKSLLFLLDGMALAYRSHYAFIRSNLKNSEGIPTGPILGFANTLEKLLDEHKPTHIAVAWDTNVPTFRHEMDEEYKANRPPQPEELTVGIPLIKEMIKGYGIKNIEKDRFEADDLIGTIASDANAEDVDVYMVTPDKDFMQLVHDHIMMYKPDNQNGGFNLIDREGVKDYFGVYPEKVIDVLAILGDTSDNIPGVKGIGKKGAPKLINKYGTLEAAIEDAPNMSSKRHREGLQKYEEEALHAKEMVTIKTDVPGTEKWEELDWEGAKNEELGSFFKRMEFRTLTKKYLGEEITRSSKKKTQKSNKNQGDLFGEGEEPVEENELQSYEEETVTYELVNEAESLATLVEKLKDSETLCFDTETDGVDPMENRLVGISLSTMVEEAYYIPVNVDGGMAEDKAIKTLQPLFAEEQSLKIAHNYKFDYMMLQRAGLEIEGPAFDTMIAGYLIDADQKLKMDTMAQKYLKYEPVPIEELIGSGRKKKTMDEIPPEKITVYACEDADITLRLYEVLIDELEEDELQEIAETLEFPLMEVLAKMEMEGVLVDRAMLEEFSATLGDDLRALQEKVYEKAGTEFNLNSPKQLGEIMFDKMGLPAGKKTKTGQYSTAESVLKKLAADYEMPELILEYRALSKLKSTYVDALPKLINEETGRIHTDFNQSVAATGRLSSSNPNLQNIPIRTERGREIRKAFIAEEGHQLLSADYSQVELRVIASMAEDENMIQAFKGGEDIHARTAKEIFDLDSLDDVTGNQRRKAKEVNFGIPYGVSAYGLANRLGVSNNEGKEMIDQYFERFPAIQDYINDTKAFAKENGYVKTLMGRRRYIPQINSGNWNVRAFAERTAINMPIQGTAADIIKKAMIDIQRYIEEESLGTRMLLQVHDELIFSIPDEEADEVPERLKELMETAYELAVPLEVEMGLADNWLEAH</sequence>
<evidence type="ECO:0000256" key="10">
    <source>
        <dbReference type="ARBA" id="ARBA00022839"/>
    </source>
</evidence>
<keyword evidence="11 16" id="KW-0239">DNA-directed DNA polymerase</keyword>
<dbReference type="SMART" id="SM00482">
    <property type="entry name" value="POLAc"/>
    <property type="match status" value="1"/>
</dbReference>
<dbReference type="SUPFAM" id="SSF47807">
    <property type="entry name" value="5' to 3' exonuclease, C-terminal subdomain"/>
    <property type="match status" value="1"/>
</dbReference>
<keyword evidence="8 16" id="KW-0227">DNA damage</keyword>
<keyword evidence="13 16" id="KW-0234">DNA repair</keyword>
<keyword evidence="4 16" id="KW-0808">Transferase</keyword>
<comment type="function">
    <text evidence="16">In addition to polymerase activity, this DNA polymerase exhibits 3'-5' and 5'-3' exonuclease activity.</text>
</comment>
<proteinExistence type="inferred from homology"/>
<dbReference type="GO" id="GO:0003887">
    <property type="term" value="F:DNA-directed DNA polymerase activity"/>
    <property type="evidence" value="ECO:0007669"/>
    <property type="project" value="UniProtKB-EC"/>
</dbReference>
<evidence type="ECO:0000256" key="15">
    <source>
        <dbReference type="NCBIfam" id="TIGR00593"/>
    </source>
</evidence>
<protein>
    <recommendedName>
        <fullName evidence="3 15">DNA polymerase I</fullName>
        <ecNumber evidence="2 15">2.7.7.7</ecNumber>
    </recommendedName>
</protein>
<evidence type="ECO:0000256" key="16">
    <source>
        <dbReference type="RuleBase" id="RU004460"/>
    </source>
</evidence>
<dbReference type="InterPro" id="IPR001098">
    <property type="entry name" value="DNA-dir_DNA_pol_A_palm_dom"/>
</dbReference>
<dbReference type="PRINTS" id="PR00868">
    <property type="entry name" value="DNAPOLI"/>
</dbReference>
<evidence type="ECO:0000256" key="13">
    <source>
        <dbReference type="ARBA" id="ARBA00023204"/>
    </source>
</evidence>
<evidence type="ECO:0000256" key="9">
    <source>
        <dbReference type="ARBA" id="ARBA00022801"/>
    </source>
</evidence>
<evidence type="ECO:0000313" key="21">
    <source>
        <dbReference type="EMBL" id="MCW9707328.1"/>
    </source>
</evidence>
<dbReference type="InterPro" id="IPR002298">
    <property type="entry name" value="DNA_polymerase_A"/>
</dbReference>
<evidence type="ECO:0000256" key="3">
    <source>
        <dbReference type="ARBA" id="ARBA00020311"/>
    </source>
</evidence>
<evidence type="ECO:0000256" key="11">
    <source>
        <dbReference type="ARBA" id="ARBA00022932"/>
    </source>
</evidence>
<dbReference type="PROSITE" id="PS00447">
    <property type="entry name" value="DNA_POLYMERASE_A"/>
    <property type="match status" value="1"/>
</dbReference>
<dbReference type="Gene3D" id="3.40.50.1010">
    <property type="entry name" value="5'-nuclease"/>
    <property type="match status" value="1"/>
</dbReference>
<evidence type="ECO:0000256" key="1">
    <source>
        <dbReference type="ARBA" id="ARBA00007705"/>
    </source>
</evidence>
<dbReference type="SMART" id="SM00475">
    <property type="entry name" value="53EXOc"/>
    <property type="match status" value="1"/>
</dbReference>
<dbReference type="InterPro" id="IPR043502">
    <property type="entry name" value="DNA/RNA_pol_sf"/>
</dbReference>
<dbReference type="SUPFAM" id="SSF53098">
    <property type="entry name" value="Ribonuclease H-like"/>
    <property type="match status" value="1"/>
</dbReference>
<feature type="domain" description="3'-5' exonuclease" evidence="18">
    <location>
        <begin position="334"/>
        <end position="515"/>
    </location>
</feature>
<feature type="domain" description="5'-3' exonuclease" evidence="19">
    <location>
        <begin position="2"/>
        <end position="265"/>
    </location>
</feature>
<dbReference type="InterPro" id="IPR036279">
    <property type="entry name" value="5-3_exonuclease_C_sf"/>
</dbReference>
<dbReference type="InterPro" id="IPR019760">
    <property type="entry name" value="DNA-dir_DNA_pol_A_CS"/>
</dbReference>
<dbReference type="CDD" id="cd09898">
    <property type="entry name" value="H3TH_53EXO"/>
    <property type="match status" value="1"/>
</dbReference>
<evidence type="ECO:0000259" key="19">
    <source>
        <dbReference type="SMART" id="SM00475"/>
    </source>
</evidence>
<dbReference type="CDD" id="cd09859">
    <property type="entry name" value="PIN_53EXO"/>
    <property type="match status" value="1"/>
</dbReference>
<evidence type="ECO:0000256" key="7">
    <source>
        <dbReference type="ARBA" id="ARBA00022722"/>
    </source>
</evidence>
<feature type="region of interest" description="Disordered" evidence="17">
    <location>
        <begin position="294"/>
        <end position="324"/>
    </location>
</feature>
<evidence type="ECO:0000259" key="18">
    <source>
        <dbReference type="SMART" id="SM00474"/>
    </source>
</evidence>
<keyword evidence="5 16" id="KW-0548">Nucleotidyltransferase</keyword>
<dbReference type="CDD" id="cd06139">
    <property type="entry name" value="DNA_polA_I_Ecoli_like_exo"/>
    <property type="match status" value="1"/>
</dbReference>
<feature type="compositionally biased region" description="Acidic residues" evidence="17">
    <location>
        <begin position="313"/>
        <end position="324"/>
    </location>
</feature>
<dbReference type="InterPro" id="IPR020046">
    <property type="entry name" value="5-3_exonucl_a-hlix_arch_N"/>
</dbReference>
<dbReference type="InterPro" id="IPR012337">
    <property type="entry name" value="RNaseH-like_sf"/>
</dbReference>
<dbReference type="InterPro" id="IPR008918">
    <property type="entry name" value="HhH2"/>
</dbReference>
<dbReference type="CDD" id="cd08637">
    <property type="entry name" value="DNA_pol_A_pol_I_C"/>
    <property type="match status" value="1"/>
</dbReference>
<dbReference type="InterPro" id="IPR002562">
    <property type="entry name" value="3'-5'_exonuclease_dom"/>
</dbReference>
<evidence type="ECO:0000256" key="8">
    <source>
        <dbReference type="ARBA" id="ARBA00022763"/>
    </source>
</evidence>
<keyword evidence="12 16" id="KW-0238">DNA-binding</keyword>
<dbReference type="SUPFAM" id="SSF56672">
    <property type="entry name" value="DNA/RNA polymerases"/>
    <property type="match status" value="1"/>
</dbReference>
<comment type="caution">
    <text evidence="21">The sequence shown here is derived from an EMBL/GenBank/DDBJ whole genome shotgun (WGS) entry which is preliminary data.</text>
</comment>
<dbReference type="InterPro" id="IPR018320">
    <property type="entry name" value="DNA_polymerase_1"/>
</dbReference>